<dbReference type="SUPFAM" id="SSF82771">
    <property type="entry name" value="GIY-YIG endonuclease"/>
    <property type="match status" value="1"/>
</dbReference>
<dbReference type="InterPro" id="IPR035901">
    <property type="entry name" value="GIY-YIG_endonuc_sf"/>
</dbReference>
<reference evidence="2 3" key="1">
    <citation type="submission" date="2019-02" db="EMBL/GenBank/DDBJ databases">
        <title>Hansschlegelia quercus sp. nov., a novel methylotrophic bacterium from buds of oak (Quercus robur L.).</title>
        <authorList>
            <person name="Agafonova N.V."/>
            <person name="Kaparullina E.N."/>
            <person name="Grouzdev D.S."/>
            <person name="Doronina N.V."/>
        </authorList>
    </citation>
    <scope>NUCLEOTIDE SEQUENCE [LARGE SCALE GENOMIC DNA]</scope>
    <source>
        <strain evidence="2 3">Dub</strain>
    </source>
</reference>
<dbReference type="CDD" id="cd00719">
    <property type="entry name" value="GIY-YIG_SF"/>
    <property type="match status" value="1"/>
</dbReference>
<dbReference type="EMBL" id="SIUB01000004">
    <property type="protein sequence ID" value="TBN53467.1"/>
    <property type="molecule type" value="Genomic_DNA"/>
</dbReference>
<dbReference type="Pfam" id="PF01541">
    <property type="entry name" value="GIY-YIG"/>
    <property type="match status" value="1"/>
</dbReference>
<accession>A0A4Q9GPF8</accession>
<feature type="domain" description="GIY-YIG" evidence="1">
    <location>
        <begin position="51"/>
        <end position="105"/>
    </location>
</feature>
<protein>
    <submittedName>
        <fullName evidence="2">GIY-YIG nuclease family protein</fullName>
    </submittedName>
</protein>
<sequence length="251" mass="28578">MTSGSRRSSDATRTPPFETDELRRSIQAFFRGKIYEDPATGERRPVGAFRWGVYAFYDYDGEPIYVGQTKEKISGRVGRHLTNQRTDAVAMSVLDPFEVAEIEVWPLPSLELVNARHPDFKRACAVLDALEHRVFSRLRDESEFGAILNEKDPPSPTVDVVEPTSIRGLIVSDQVKELRSHPDTRLARRALIVSKLAQVISEREVKMGLRRVLVTQTKRLLWLAERRFQNLGGERLVETGPEDQEEMSLSE</sequence>
<dbReference type="OrthoDB" id="9152702at2"/>
<dbReference type="AlphaFoldDB" id="A0A4Q9GPF8"/>
<dbReference type="InterPro" id="IPR000305">
    <property type="entry name" value="GIY-YIG_endonuc"/>
</dbReference>
<proteinExistence type="predicted"/>
<evidence type="ECO:0000313" key="2">
    <source>
        <dbReference type="EMBL" id="TBN53467.1"/>
    </source>
</evidence>
<evidence type="ECO:0000313" key="3">
    <source>
        <dbReference type="Proteomes" id="UP000291613"/>
    </source>
</evidence>
<comment type="caution">
    <text evidence="2">The sequence shown here is derived from an EMBL/GenBank/DDBJ whole genome shotgun (WGS) entry which is preliminary data.</text>
</comment>
<name>A0A4Q9GPF8_9HYPH</name>
<gene>
    <name evidence="2" type="ORF">EYR15_10695</name>
</gene>
<dbReference type="Proteomes" id="UP000291613">
    <property type="component" value="Unassembled WGS sequence"/>
</dbReference>
<evidence type="ECO:0000259" key="1">
    <source>
        <dbReference type="Pfam" id="PF01541"/>
    </source>
</evidence>
<keyword evidence="3" id="KW-1185">Reference proteome</keyword>
<organism evidence="2 3">
    <name type="scientific">Hansschlegelia quercus</name>
    <dbReference type="NCBI Taxonomy" id="2528245"/>
    <lineage>
        <taxon>Bacteria</taxon>
        <taxon>Pseudomonadati</taxon>
        <taxon>Pseudomonadota</taxon>
        <taxon>Alphaproteobacteria</taxon>
        <taxon>Hyphomicrobiales</taxon>
        <taxon>Methylopilaceae</taxon>
        <taxon>Hansschlegelia</taxon>
    </lineage>
</organism>
<dbReference type="RefSeq" id="WP_131003523.1">
    <property type="nucleotide sequence ID" value="NZ_JBHSZR010000007.1"/>
</dbReference>